<dbReference type="SMART" id="SM00932">
    <property type="entry name" value="Nfu_N"/>
    <property type="match status" value="1"/>
</dbReference>
<dbReference type="PANTHER" id="PTHR11178:SF51">
    <property type="entry name" value="FE_S BIOGENESIS PROTEIN NFUA"/>
    <property type="match status" value="1"/>
</dbReference>
<reference evidence="2 3" key="1">
    <citation type="submission" date="2019-08" db="EMBL/GenBank/DDBJ databases">
        <title>Complete genome sequence of Candidatus Uab amorphum.</title>
        <authorList>
            <person name="Shiratori T."/>
            <person name="Suzuki S."/>
            <person name="Kakizawa Y."/>
            <person name="Ishida K."/>
        </authorList>
    </citation>
    <scope>NUCLEOTIDE SEQUENCE [LARGE SCALE GENOMIC DNA]</scope>
    <source>
        <strain evidence="2 3">SRT547</strain>
    </source>
</reference>
<sequence>MSEKIGITCHPQMDPQICMFEIAHDIYPGKKYSFKTREQAQGSPLIENLFAIEGIDQVYVENNSLYITKNTLDPWPHFAKQIGTKIRECIANEDVLISAELQNDIPVGDLKTRVQQVLDEHINPGLAMHGGSANLIEVKDNDVYIQMSGGCQGCSMAMATLRNGIEATLKREIPSINSVFDNTDHSQGQNPYFS</sequence>
<evidence type="ECO:0000259" key="1">
    <source>
        <dbReference type="SMART" id="SM00932"/>
    </source>
</evidence>
<feature type="domain" description="Scaffold protein Nfu/NifU N-terminal" evidence="1">
    <location>
        <begin position="15"/>
        <end position="93"/>
    </location>
</feature>
<dbReference type="AlphaFoldDB" id="A0A5S9IRV9"/>
<dbReference type="InterPro" id="IPR001075">
    <property type="entry name" value="NIF_FeS_clus_asmbl_NifU_C"/>
</dbReference>
<dbReference type="OrthoDB" id="9796965at2"/>
<dbReference type="Gene3D" id="3.30.1370.70">
    <property type="entry name" value="Scaffold protein Nfu/NifU, N-terminal domain"/>
    <property type="match status" value="1"/>
</dbReference>
<dbReference type="Gene3D" id="3.30.300.130">
    <property type="entry name" value="Fe-S cluster assembly (FSCA)"/>
    <property type="match status" value="1"/>
</dbReference>
<evidence type="ECO:0000313" key="3">
    <source>
        <dbReference type="Proteomes" id="UP000326354"/>
    </source>
</evidence>
<dbReference type="Pfam" id="PF01106">
    <property type="entry name" value="NifU"/>
    <property type="match status" value="1"/>
</dbReference>
<dbReference type="Pfam" id="PF08712">
    <property type="entry name" value="Nfu_N"/>
    <property type="match status" value="1"/>
</dbReference>
<dbReference type="InterPro" id="IPR014824">
    <property type="entry name" value="Nfu/NifU_N"/>
</dbReference>
<dbReference type="SUPFAM" id="SSF110836">
    <property type="entry name" value="Hypothetical protein SAV1430"/>
    <property type="match status" value="1"/>
</dbReference>
<evidence type="ECO:0000313" key="2">
    <source>
        <dbReference type="EMBL" id="BBM86030.1"/>
    </source>
</evidence>
<dbReference type="KEGG" id="uam:UABAM_04416"/>
<name>A0A5S9IRV9_UABAM</name>
<dbReference type="GO" id="GO:0016226">
    <property type="term" value="P:iron-sulfur cluster assembly"/>
    <property type="evidence" value="ECO:0007669"/>
    <property type="project" value="InterPro"/>
</dbReference>
<dbReference type="RefSeq" id="WP_151970110.1">
    <property type="nucleotide sequence ID" value="NZ_AP019860.1"/>
</dbReference>
<keyword evidence="3" id="KW-1185">Reference proteome</keyword>
<dbReference type="GO" id="GO:0005506">
    <property type="term" value="F:iron ion binding"/>
    <property type="evidence" value="ECO:0007669"/>
    <property type="project" value="InterPro"/>
</dbReference>
<dbReference type="InterPro" id="IPR036498">
    <property type="entry name" value="Nfu/NifU_N_sf"/>
</dbReference>
<organism evidence="2 3">
    <name type="scientific">Uabimicrobium amorphum</name>
    <dbReference type="NCBI Taxonomy" id="2596890"/>
    <lineage>
        <taxon>Bacteria</taxon>
        <taxon>Pseudomonadati</taxon>
        <taxon>Planctomycetota</taxon>
        <taxon>Candidatus Uabimicrobiia</taxon>
        <taxon>Candidatus Uabimicrobiales</taxon>
        <taxon>Candidatus Uabimicrobiaceae</taxon>
        <taxon>Candidatus Uabimicrobium</taxon>
    </lineage>
</organism>
<dbReference type="Proteomes" id="UP000326354">
    <property type="component" value="Chromosome"/>
</dbReference>
<dbReference type="EMBL" id="AP019860">
    <property type="protein sequence ID" value="BBM86030.1"/>
    <property type="molecule type" value="Genomic_DNA"/>
</dbReference>
<accession>A0A5S9IRV9</accession>
<dbReference type="SUPFAM" id="SSF117916">
    <property type="entry name" value="Fe-S cluster assembly (FSCA) domain-like"/>
    <property type="match status" value="1"/>
</dbReference>
<proteinExistence type="predicted"/>
<dbReference type="InterPro" id="IPR034904">
    <property type="entry name" value="FSCA_dom_sf"/>
</dbReference>
<gene>
    <name evidence="2" type="ORF">UABAM_04416</name>
</gene>
<protein>
    <submittedName>
        <fullName evidence="2">Fe/S biogenesis protein NfuA</fullName>
    </submittedName>
</protein>
<dbReference type="GO" id="GO:0051536">
    <property type="term" value="F:iron-sulfur cluster binding"/>
    <property type="evidence" value="ECO:0007669"/>
    <property type="project" value="InterPro"/>
</dbReference>
<dbReference type="PANTHER" id="PTHR11178">
    <property type="entry name" value="IRON-SULFUR CLUSTER SCAFFOLD PROTEIN NFU-RELATED"/>
    <property type="match status" value="1"/>
</dbReference>